<protein>
    <recommendedName>
        <fullName evidence="3">Integrase</fullName>
    </recommendedName>
</protein>
<name>A0A423D569_9PSED</name>
<gene>
    <name evidence="1" type="ORF">BHU25_20840</name>
</gene>
<reference evidence="1 2" key="1">
    <citation type="submission" date="2016-10" db="EMBL/GenBank/DDBJ databases">
        <title>Comparative genome analysis of multiple Pseudomonas spp. focuses on biocontrol and plant growth promoting traits.</title>
        <authorList>
            <person name="Tao X.-Y."/>
            <person name="Taylor C.G."/>
        </authorList>
    </citation>
    <scope>NUCLEOTIDE SEQUENCE [LARGE SCALE GENOMIC DNA]</scope>
    <source>
        <strain evidence="1 2">15D11</strain>
    </source>
</reference>
<evidence type="ECO:0008006" key="3">
    <source>
        <dbReference type="Google" id="ProtNLM"/>
    </source>
</evidence>
<dbReference type="AlphaFoldDB" id="A0A423D569"/>
<dbReference type="EMBL" id="MOAM01000028">
    <property type="protein sequence ID" value="ROL66698.1"/>
    <property type="molecule type" value="Genomic_DNA"/>
</dbReference>
<evidence type="ECO:0000313" key="1">
    <source>
        <dbReference type="EMBL" id="ROL66698.1"/>
    </source>
</evidence>
<evidence type="ECO:0000313" key="2">
    <source>
        <dbReference type="Proteomes" id="UP000285286"/>
    </source>
</evidence>
<proteinExistence type="predicted"/>
<keyword evidence="2" id="KW-1185">Reference proteome</keyword>
<organism evidence="1 2">
    <name type="scientific">Pseudomonas vranovensis</name>
    <dbReference type="NCBI Taxonomy" id="321661"/>
    <lineage>
        <taxon>Bacteria</taxon>
        <taxon>Pseudomonadati</taxon>
        <taxon>Pseudomonadota</taxon>
        <taxon>Gammaproteobacteria</taxon>
        <taxon>Pseudomonadales</taxon>
        <taxon>Pseudomonadaceae</taxon>
        <taxon>Pseudomonas</taxon>
    </lineage>
</organism>
<comment type="caution">
    <text evidence="1">The sequence shown here is derived from an EMBL/GenBank/DDBJ whole genome shotgun (WGS) entry which is preliminary data.</text>
</comment>
<sequence length="538" mass="61967">MTRPQYDRKNIFRWYQYHLAKKIKINKTTLTYRLRNSNDPEMIALSKLGASKPFQEFYRVHSAPYLLETPVDPFSGVGIYTWVPDDLRTLKTLITAGYPFSTSLEVLNDEYSRSAIINFTESCNNSVKILLYRYTHANRADTGQKITAWDELLGMYYPTGVDMAALLQFLMIQSGWNKETVLSIDPDNFEHILSGAVNENLKMLFGEKQKSQSIGKEYETPAQILATSNSADPYAVCNLVRLAEKLSEPLLNHEFDVSTTLDNGEELSKLFLFLRAWGDFKSTGGRHGSISFPKSYHTAAKQFFDLYPVYENGKRLVAAKDIARRLRPTWSQHKRRTDPLSIVSLQMGHAQQRTTDIHYDSSGAAMQRRRVELRSALEEIMDLLRARKFEGLLGKQASELANVIPRFFHIPGHTAPLWGCMDQTAPSWPGADRQLREGQKCFAIEKCLGCDKVWVTTDSLPYLHERLSHIEQDLYDRDESGFTRRLNIEKEIIEFLFESWDDQDAVLDALRFQRRQKKSLLPRDMAALRMIFEEEEAQ</sequence>
<accession>A0A423D569</accession>
<dbReference type="Proteomes" id="UP000285286">
    <property type="component" value="Unassembled WGS sequence"/>
</dbReference>